<dbReference type="EMBL" id="KN847320">
    <property type="protein sequence ID" value="KIW53976.1"/>
    <property type="molecule type" value="Genomic_DNA"/>
</dbReference>
<dbReference type="OrthoDB" id="5271918at2759"/>
<organism evidence="1 2">
    <name type="scientific">Exophiala xenobiotica</name>
    <dbReference type="NCBI Taxonomy" id="348802"/>
    <lineage>
        <taxon>Eukaryota</taxon>
        <taxon>Fungi</taxon>
        <taxon>Dikarya</taxon>
        <taxon>Ascomycota</taxon>
        <taxon>Pezizomycotina</taxon>
        <taxon>Eurotiomycetes</taxon>
        <taxon>Chaetothyriomycetidae</taxon>
        <taxon>Chaetothyriales</taxon>
        <taxon>Herpotrichiellaceae</taxon>
        <taxon>Exophiala</taxon>
    </lineage>
</organism>
<gene>
    <name evidence="1" type="ORF">PV05_06375</name>
</gene>
<dbReference type="GeneID" id="25328283"/>
<proteinExistence type="predicted"/>
<evidence type="ECO:0000313" key="1">
    <source>
        <dbReference type="EMBL" id="KIW53976.1"/>
    </source>
</evidence>
<dbReference type="HOGENOM" id="CLU_127221_0_0_1"/>
<reference evidence="1 2" key="1">
    <citation type="submission" date="2015-01" db="EMBL/GenBank/DDBJ databases">
        <title>The Genome Sequence of Exophiala xenobiotica CBS118157.</title>
        <authorList>
            <consortium name="The Broad Institute Genomics Platform"/>
            <person name="Cuomo C."/>
            <person name="de Hoog S."/>
            <person name="Gorbushina A."/>
            <person name="Stielow B."/>
            <person name="Teixiera M."/>
            <person name="Abouelleil A."/>
            <person name="Chapman S.B."/>
            <person name="Priest M."/>
            <person name="Young S.K."/>
            <person name="Wortman J."/>
            <person name="Nusbaum C."/>
            <person name="Birren B."/>
        </authorList>
    </citation>
    <scope>NUCLEOTIDE SEQUENCE [LARGE SCALE GENOMIC DNA]</scope>
    <source>
        <strain evidence="1 2">CBS 118157</strain>
    </source>
</reference>
<evidence type="ECO:0008006" key="3">
    <source>
        <dbReference type="Google" id="ProtNLM"/>
    </source>
</evidence>
<keyword evidence="2" id="KW-1185">Reference proteome</keyword>
<sequence>MSFPTQPAFVHTGTWDDETRKHPAMKWMEDYTLNFNKRGGWDQKRNDWHSEDFTLVKPDGSVHTGHENAFEQSKSMYGLFTSEFHEPYFLVCWETGTGWEMLGQAYFYANCVGESAAGEKKVKDLQGREWDVKIPSAFLFKYLKKDGAAHGGIELGRCEIMSDSLPAVQILMQRGVIKQ</sequence>
<name>A0A0D2BN58_9EURO</name>
<protein>
    <recommendedName>
        <fullName evidence="3">SnoaL-like domain-containing protein</fullName>
    </recommendedName>
</protein>
<evidence type="ECO:0000313" key="2">
    <source>
        <dbReference type="Proteomes" id="UP000054342"/>
    </source>
</evidence>
<accession>A0A0D2BN58</accession>
<dbReference type="RefSeq" id="XP_013314560.1">
    <property type="nucleotide sequence ID" value="XM_013459106.1"/>
</dbReference>
<dbReference type="Proteomes" id="UP000054342">
    <property type="component" value="Unassembled WGS sequence"/>
</dbReference>
<dbReference type="AlphaFoldDB" id="A0A0D2BN58"/>